<dbReference type="GO" id="GO:0005886">
    <property type="term" value="C:plasma membrane"/>
    <property type="evidence" value="ECO:0007669"/>
    <property type="project" value="UniProtKB-SubCell"/>
</dbReference>
<keyword evidence="3 8" id="KW-0375">Hydrogen ion transport</keyword>
<dbReference type="SUPFAM" id="SSF47928">
    <property type="entry name" value="N-terminal domain of the delta subunit of the F1F0-ATP synthase"/>
    <property type="match status" value="1"/>
</dbReference>
<dbReference type="PRINTS" id="PR00125">
    <property type="entry name" value="ATPASEDELTA"/>
</dbReference>
<evidence type="ECO:0000256" key="2">
    <source>
        <dbReference type="ARBA" id="ARBA00022448"/>
    </source>
</evidence>
<dbReference type="GO" id="GO:0046933">
    <property type="term" value="F:proton-transporting ATP synthase activity, rotational mechanism"/>
    <property type="evidence" value="ECO:0007669"/>
    <property type="project" value="UniProtKB-UniRule"/>
</dbReference>
<dbReference type="InterPro" id="IPR026015">
    <property type="entry name" value="ATP_synth_OSCP/delta_N_sf"/>
</dbReference>
<organism evidence="9 10">
    <name type="scientific">OM182 bacterium</name>
    <dbReference type="NCBI Taxonomy" id="2510334"/>
    <lineage>
        <taxon>Bacteria</taxon>
        <taxon>Pseudomonadati</taxon>
        <taxon>Pseudomonadota</taxon>
        <taxon>Gammaproteobacteria</taxon>
        <taxon>OMG group</taxon>
        <taxon>OM182 clade</taxon>
    </lineage>
</organism>
<dbReference type="GO" id="GO:0045259">
    <property type="term" value="C:proton-transporting ATP synthase complex"/>
    <property type="evidence" value="ECO:0007669"/>
    <property type="project" value="UniProtKB-KW"/>
</dbReference>
<dbReference type="InterPro" id="IPR000711">
    <property type="entry name" value="ATPase_OSCP/dsu"/>
</dbReference>
<keyword evidence="4 8" id="KW-0406">Ion transport</keyword>
<keyword evidence="7 8" id="KW-0066">ATP synthesis</keyword>
<name>A0A520S682_9GAMM</name>
<proteinExistence type="inferred from homology"/>
<evidence type="ECO:0000256" key="4">
    <source>
        <dbReference type="ARBA" id="ARBA00023065"/>
    </source>
</evidence>
<evidence type="ECO:0000313" key="10">
    <source>
        <dbReference type="Proteomes" id="UP000320404"/>
    </source>
</evidence>
<comment type="function">
    <text evidence="8">This protein is part of the stalk that links CF(0) to CF(1). It either transmits conformational changes from CF(0) to CF(1) or is implicated in proton conduction.</text>
</comment>
<dbReference type="AlphaFoldDB" id="A0A520S682"/>
<evidence type="ECO:0000256" key="8">
    <source>
        <dbReference type="HAMAP-Rule" id="MF_01416"/>
    </source>
</evidence>
<comment type="subcellular location">
    <subcellularLocation>
        <location evidence="8">Cell membrane</location>
        <topology evidence="8">Peripheral membrane protein</topology>
    </subcellularLocation>
    <subcellularLocation>
        <location evidence="1">Membrane</location>
    </subcellularLocation>
</comment>
<dbReference type="Gene3D" id="1.10.520.20">
    <property type="entry name" value="N-terminal domain of the delta subunit of the F1F0-ATP synthase"/>
    <property type="match status" value="1"/>
</dbReference>
<reference evidence="9 10" key="1">
    <citation type="submission" date="2019-02" db="EMBL/GenBank/DDBJ databases">
        <title>Prokaryotic population dynamics and viral predation in marine succession experiment using metagenomics: the confinement effect.</title>
        <authorList>
            <person name="Haro-Moreno J.M."/>
            <person name="Rodriguez-Valera F."/>
            <person name="Lopez-Perez M."/>
        </authorList>
    </citation>
    <scope>NUCLEOTIDE SEQUENCE [LARGE SCALE GENOMIC DNA]</scope>
    <source>
        <strain evidence="9">MED-G158</strain>
    </source>
</reference>
<accession>A0A520S682</accession>
<comment type="function">
    <text evidence="8">F(1)F(0) ATP synthase produces ATP from ADP in the presence of a proton or sodium gradient. F-type ATPases consist of two structural domains, F(1) containing the extramembraneous catalytic core and F(0) containing the membrane proton channel, linked together by a central stalk and a peripheral stalk. During catalysis, ATP synthesis in the catalytic domain of F(1) is coupled via a rotary mechanism of the central stalk subunits to proton translocation.</text>
</comment>
<keyword evidence="5 8" id="KW-0472">Membrane</keyword>
<dbReference type="PROSITE" id="PS00389">
    <property type="entry name" value="ATPASE_DELTA"/>
    <property type="match status" value="1"/>
</dbReference>
<keyword evidence="2 8" id="KW-0813">Transport</keyword>
<dbReference type="NCBIfam" id="NF004402">
    <property type="entry name" value="PRK05758.2-2"/>
    <property type="match status" value="1"/>
</dbReference>
<gene>
    <name evidence="8" type="primary">atpH</name>
    <name evidence="9" type="ORF">EVA69_01150</name>
</gene>
<evidence type="ECO:0000313" key="9">
    <source>
        <dbReference type="EMBL" id="RZO77978.1"/>
    </source>
</evidence>
<evidence type="ECO:0000256" key="3">
    <source>
        <dbReference type="ARBA" id="ARBA00022781"/>
    </source>
</evidence>
<keyword evidence="8" id="KW-1003">Cell membrane</keyword>
<evidence type="ECO:0000256" key="5">
    <source>
        <dbReference type="ARBA" id="ARBA00023136"/>
    </source>
</evidence>
<evidence type="ECO:0000256" key="7">
    <source>
        <dbReference type="ARBA" id="ARBA00023310"/>
    </source>
</evidence>
<evidence type="ECO:0000256" key="1">
    <source>
        <dbReference type="ARBA" id="ARBA00004370"/>
    </source>
</evidence>
<sequence length="178" mass="19506">MAELTTVARPYAKAAFQVALNDNALDDWSRMLALAAAISRHDRVRLLLQAPALTSNKVAESFIDICGDELNDKAKNFVHLLAENKRIILFAEIARNYENLRAQQEKSLDVEVITPYEISSAVSDQLAAALKSRLQREVKLATRTDQSLIGGAVVRAGDTVIDSSVRGKLAKLTESINS</sequence>
<dbReference type="Proteomes" id="UP000320404">
    <property type="component" value="Unassembled WGS sequence"/>
</dbReference>
<evidence type="ECO:0000256" key="6">
    <source>
        <dbReference type="ARBA" id="ARBA00023196"/>
    </source>
</evidence>
<dbReference type="Pfam" id="PF00213">
    <property type="entry name" value="OSCP"/>
    <property type="match status" value="1"/>
</dbReference>
<keyword evidence="6 8" id="KW-0139">CF(1)</keyword>
<dbReference type="HAMAP" id="MF_01416">
    <property type="entry name" value="ATP_synth_delta_bact"/>
    <property type="match status" value="1"/>
</dbReference>
<comment type="caution">
    <text evidence="9">The sequence shown here is derived from an EMBL/GenBank/DDBJ whole genome shotgun (WGS) entry which is preliminary data.</text>
</comment>
<comment type="similarity">
    <text evidence="8">Belongs to the ATPase delta chain family.</text>
</comment>
<dbReference type="EMBL" id="SHAH01000008">
    <property type="protein sequence ID" value="RZO77978.1"/>
    <property type="molecule type" value="Genomic_DNA"/>
</dbReference>
<protein>
    <recommendedName>
        <fullName evidence="8">ATP synthase subunit delta</fullName>
    </recommendedName>
    <alternativeName>
        <fullName evidence="8">ATP synthase F(1) sector subunit delta</fullName>
    </alternativeName>
    <alternativeName>
        <fullName evidence="8">F-type ATPase subunit delta</fullName>
        <shortName evidence="8">F-ATPase subunit delta</shortName>
    </alternativeName>
</protein>
<dbReference type="NCBIfam" id="TIGR01145">
    <property type="entry name" value="ATP_synt_delta"/>
    <property type="match status" value="1"/>
</dbReference>
<dbReference type="PANTHER" id="PTHR11910">
    <property type="entry name" value="ATP SYNTHASE DELTA CHAIN"/>
    <property type="match status" value="1"/>
</dbReference>
<dbReference type="InterPro" id="IPR020781">
    <property type="entry name" value="ATPase_OSCP/d_CS"/>
</dbReference>